<comment type="caution">
    <text evidence="3">The sequence shown here is derived from an EMBL/GenBank/DDBJ whole genome shotgun (WGS) entry which is preliminary data.</text>
</comment>
<dbReference type="Proteomes" id="UP001272242">
    <property type="component" value="Unassembled WGS sequence"/>
</dbReference>
<feature type="compositionally biased region" description="Basic and acidic residues" evidence="1">
    <location>
        <begin position="77"/>
        <end position="87"/>
    </location>
</feature>
<dbReference type="InterPro" id="IPR045483">
    <property type="entry name" value="fvmX3-analog"/>
</dbReference>
<dbReference type="Pfam" id="PF20002">
    <property type="entry name" value="fvmX3-analog"/>
    <property type="match status" value="1"/>
</dbReference>
<evidence type="ECO:0000256" key="1">
    <source>
        <dbReference type="SAM" id="MobiDB-lite"/>
    </source>
</evidence>
<organism evidence="3 4">
    <name type="scientific">Gemmata algarum</name>
    <dbReference type="NCBI Taxonomy" id="2975278"/>
    <lineage>
        <taxon>Bacteria</taxon>
        <taxon>Pseudomonadati</taxon>
        <taxon>Planctomycetota</taxon>
        <taxon>Planctomycetia</taxon>
        <taxon>Gemmatales</taxon>
        <taxon>Gemmataceae</taxon>
        <taxon>Gemmata</taxon>
    </lineage>
</organism>
<keyword evidence="4" id="KW-1185">Reference proteome</keyword>
<feature type="region of interest" description="Disordered" evidence="1">
    <location>
        <begin position="58"/>
        <end position="87"/>
    </location>
</feature>
<name>A0ABU5EWB2_9BACT</name>
<evidence type="ECO:0000313" key="3">
    <source>
        <dbReference type="EMBL" id="MDY3559597.1"/>
    </source>
</evidence>
<evidence type="ECO:0000313" key="4">
    <source>
        <dbReference type="Proteomes" id="UP001272242"/>
    </source>
</evidence>
<dbReference type="RefSeq" id="WP_261187350.1">
    <property type="nucleotide sequence ID" value="NZ_JAXBLV010000111.1"/>
</dbReference>
<reference evidence="4" key="1">
    <citation type="journal article" date="2023" name="Mar. Drugs">
        <title>Gemmata algarum, a Novel Planctomycete Isolated from an Algal Mat, Displays Antimicrobial Activity.</title>
        <authorList>
            <person name="Kumar G."/>
            <person name="Kallscheuer N."/>
            <person name="Kashif M."/>
            <person name="Ahamad S."/>
            <person name="Jagadeeshwari U."/>
            <person name="Pannikurungottu S."/>
            <person name="Haufschild T."/>
            <person name="Kabuu M."/>
            <person name="Sasikala C."/>
            <person name="Jogler C."/>
            <person name="Ramana C."/>
        </authorList>
    </citation>
    <scope>NUCLEOTIDE SEQUENCE [LARGE SCALE GENOMIC DNA]</scope>
    <source>
        <strain evidence="4">JC673</strain>
    </source>
</reference>
<feature type="domain" description="FtsH ternary system" evidence="2">
    <location>
        <begin position="1"/>
        <end position="87"/>
    </location>
</feature>
<proteinExistence type="predicted"/>
<protein>
    <recommendedName>
        <fullName evidence="2">FtsH ternary system domain-containing protein</fullName>
    </recommendedName>
</protein>
<dbReference type="EMBL" id="JAXBLV010000111">
    <property type="protein sequence ID" value="MDY3559597.1"/>
    <property type="molecule type" value="Genomic_DNA"/>
</dbReference>
<evidence type="ECO:0000259" key="2">
    <source>
        <dbReference type="Pfam" id="PF20002"/>
    </source>
</evidence>
<gene>
    <name evidence="3" type="ORF">R5W23_000591</name>
</gene>
<accession>A0ABU5EWB2</accession>
<sequence>MAEMIIMLRRDPNTGKQNIIIKLDSDPDALPIEHEQMHRALVEKLIGKGIKPEDMGELIVERESEQQPAGPAQQPTEPERQKQTNKG</sequence>